<accession>A0ABV9YRH0</accession>
<dbReference type="SUPFAM" id="SSF54862">
    <property type="entry name" value="4Fe-4S ferredoxins"/>
    <property type="match status" value="1"/>
</dbReference>
<proteinExistence type="predicted"/>
<dbReference type="EMBL" id="JBHSIV010000025">
    <property type="protein sequence ID" value="MFC5064624.1"/>
    <property type="molecule type" value="Genomic_DNA"/>
</dbReference>
<gene>
    <name evidence="1" type="ORF">ACFPBZ_20545</name>
</gene>
<name>A0ABV9YRH0_9PSEU</name>
<dbReference type="Pfam" id="PF13370">
    <property type="entry name" value="Fer4_13"/>
    <property type="match status" value="1"/>
</dbReference>
<dbReference type="RefSeq" id="WP_378037969.1">
    <property type="nucleotide sequence ID" value="NZ_JBHSIV010000025.1"/>
</dbReference>
<sequence>MSTAGPVVVVHQEYCAGTGACRGAAPDIFGATDGGWVTVLDEHPAPDRLPAAIAAQEACPLAAIEVLDADGEALA</sequence>
<keyword evidence="2" id="KW-1185">Reference proteome</keyword>
<dbReference type="Proteomes" id="UP001595947">
    <property type="component" value="Unassembled WGS sequence"/>
</dbReference>
<comment type="caution">
    <text evidence="1">The sequence shown here is derived from an EMBL/GenBank/DDBJ whole genome shotgun (WGS) entry which is preliminary data.</text>
</comment>
<protein>
    <submittedName>
        <fullName evidence="1">Ferredoxin</fullName>
    </submittedName>
</protein>
<organism evidence="1 2">
    <name type="scientific">Actinomycetospora atypica</name>
    <dbReference type="NCBI Taxonomy" id="1290095"/>
    <lineage>
        <taxon>Bacteria</taxon>
        <taxon>Bacillati</taxon>
        <taxon>Actinomycetota</taxon>
        <taxon>Actinomycetes</taxon>
        <taxon>Pseudonocardiales</taxon>
        <taxon>Pseudonocardiaceae</taxon>
        <taxon>Actinomycetospora</taxon>
    </lineage>
</organism>
<evidence type="ECO:0000313" key="1">
    <source>
        <dbReference type="EMBL" id="MFC5064624.1"/>
    </source>
</evidence>
<evidence type="ECO:0000313" key="2">
    <source>
        <dbReference type="Proteomes" id="UP001595947"/>
    </source>
</evidence>
<dbReference type="Gene3D" id="3.30.70.20">
    <property type="match status" value="1"/>
</dbReference>
<reference evidence="2" key="1">
    <citation type="journal article" date="2019" name="Int. J. Syst. Evol. Microbiol.">
        <title>The Global Catalogue of Microorganisms (GCM) 10K type strain sequencing project: providing services to taxonomists for standard genome sequencing and annotation.</title>
        <authorList>
            <consortium name="The Broad Institute Genomics Platform"/>
            <consortium name="The Broad Institute Genome Sequencing Center for Infectious Disease"/>
            <person name="Wu L."/>
            <person name="Ma J."/>
        </authorList>
    </citation>
    <scope>NUCLEOTIDE SEQUENCE [LARGE SCALE GENOMIC DNA]</scope>
    <source>
        <strain evidence="2">CGMCC 4.7093</strain>
    </source>
</reference>